<feature type="chain" id="PRO_5039140739" evidence="1">
    <location>
        <begin position="21"/>
        <end position="554"/>
    </location>
</feature>
<feature type="domain" description="Secretion system C-terminal sorting" evidence="2">
    <location>
        <begin position="475"/>
        <end position="552"/>
    </location>
</feature>
<evidence type="ECO:0000256" key="1">
    <source>
        <dbReference type="SAM" id="SignalP"/>
    </source>
</evidence>
<dbReference type="InterPro" id="IPR026444">
    <property type="entry name" value="Secre_tail"/>
</dbReference>
<evidence type="ECO:0000313" key="3">
    <source>
        <dbReference type="EMBL" id="MBK9980917.1"/>
    </source>
</evidence>
<proteinExistence type="predicted"/>
<organism evidence="3 4">
    <name type="scientific">Candidatus Opimibacter skivensis</name>
    <dbReference type="NCBI Taxonomy" id="2982028"/>
    <lineage>
        <taxon>Bacteria</taxon>
        <taxon>Pseudomonadati</taxon>
        <taxon>Bacteroidota</taxon>
        <taxon>Saprospiria</taxon>
        <taxon>Saprospirales</taxon>
        <taxon>Saprospiraceae</taxon>
        <taxon>Candidatus Opimibacter</taxon>
    </lineage>
</organism>
<dbReference type="EMBL" id="JADKGY010000001">
    <property type="protein sequence ID" value="MBK9980917.1"/>
    <property type="molecule type" value="Genomic_DNA"/>
</dbReference>
<comment type="caution">
    <text evidence="3">The sequence shown here is derived from an EMBL/GenBank/DDBJ whole genome shotgun (WGS) entry which is preliminary data.</text>
</comment>
<reference evidence="3 4" key="1">
    <citation type="submission" date="2020-10" db="EMBL/GenBank/DDBJ databases">
        <title>Connecting structure to function with the recovery of over 1000 high-quality activated sludge metagenome-assembled genomes encoding full-length rRNA genes using long-read sequencing.</title>
        <authorList>
            <person name="Singleton C.M."/>
            <person name="Petriglieri F."/>
            <person name="Kristensen J.M."/>
            <person name="Kirkegaard R.H."/>
            <person name="Michaelsen T.Y."/>
            <person name="Andersen M.H."/>
            <person name="Karst S.M."/>
            <person name="Dueholm M.S."/>
            <person name="Nielsen P.H."/>
            <person name="Albertsen M."/>
        </authorList>
    </citation>
    <scope>NUCLEOTIDE SEQUENCE [LARGE SCALE GENOMIC DNA]</scope>
    <source>
        <strain evidence="3">Ribe_18-Q3-R11-54_MAXAC.273</strain>
    </source>
</reference>
<evidence type="ECO:0000313" key="4">
    <source>
        <dbReference type="Proteomes" id="UP000808337"/>
    </source>
</evidence>
<dbReference type="Pfam" id="PF18962">
    <property type="entry name" value="Por_Secre_tail"/>
    <property type="match status" value="1"/>
</dbReference>
<dbReference type="InterPro" id="IPR011050">
    <property type="entry name" value="Pectin_lyase_fold/virulence"/>
</dbReference>
<gene>
    <name evidence="3" type="ORF">IPP15_00590</name>
</gene>
<feature type="signal peptide" evidence="1">
    <location>
        <begin position="1"/>
        <end position="20"/>
    </location>
</feature>
<dbReference type="SUPFAM" id="SSF51126">
    <property type="entry name" value="Pectin lyase-like"/>
    <property type="match status" value="1"/>
</dbReference>
<name>A0A9D7SS88_9BACT</name>
<evidence type="ECO:0000259" key="2">
    <source>
        <dbReference type="Pfam" id="PF18962"/>
    </source>
</evidence>
<dbReference type="NCBIfam" id="TIGR04183">
    <property type="entry name" value="Por_Secre_tail"/>
    <property type="match status" value="1"/>
</dbReference>
<dbReference type="AlphaFoldDB" id="A0A9D7SS88"/>
<keyword evidence="1" id="KW-0732">Signal</keyword>
<dbReference type="Proteomes" id="UP000808337">
    <property type="component" value="Unassembled WGS sequence"/>
</dbReference>
<dbReference type="Gene3D" id="2.160.20.10">
    <property type="entry name" value="Single-stranded right-handed beta-helix, Pectin lyase-like"/>
    <property type="match status" value="1"/>
</dbReference>
<accession>A0A9D7SS88</accession>
<sequence length="554" mass="60304">MKTTFFSLAITLLSFHFANANFITANPNNYTTFISGLVPGDTLFLSAGNYTHQLNLNNKNGTALNPIVIMGDNNNTVLLANACCNTVDITNCSYLVIKSFKIDGQNINYVDGVKAGGGGNAFAHHITLENLLIVNNGGNIEGDNQTVGISTKCAAWNWTIRTCVIIGAGTGIYLGNSDGTSPFVSGLIENNLVINTRGYNMEIKAQNDGVRDIFPGTAVDNQKTIIRYNVWSKDSGSTPIGFGDGSRPNVLMDHLPSTGNGSHDTYEVYGNFFYNNPTEALMQVTGNTTAYNNLFVNKVAPAGYGTIVINNHDGFPPRSMNMFHNTIVSNSADEGIGLFSRDQNYNQYCYANAVFTNGTPITGFKSSYVVDNITDTYSNAVNYLNAPLTTLPGLDLFPLAGKMTGNFTPNALFTSFTNYDIDFNGNTYDWTYRGAYTGSGINHGWPLQLDLMPTPHGTITSIDEHNGVNDFLGIIYPNPASNLIQLDIQIEKSTDVLIKLVDLEGRPVKNLYEGWLQPGSNTISAVLPEGASGFYLIQIRMNDQIVTRKILIQK</sequence>
<protein>
    <submittedName>
        <fullName evidence="3">T9SS type A sorting domain-containing protein</fullName>
    </submittedName>
</protein>
<dbReference type="InterPro" id="IPR012334">
    <property type="entry name" value="Pectin_lyas_fold"/>
</dbReference>